<evidence type="ECO:0000313" key="1">
    <source>
        <dbReference type="EMBL" id="MBT0770881.1"/>
    </source>
</evidence>
<dbReference type="Proteomes" id="UP001197247">
    <property type="component" value="Unassembled WGS sequence"/>
</dbReference>
<keyword evidence="2" id="KW-1185">Reference proteome</keyword>
<reference evidence="1 2" key="1">
    <citation type="submission" date="2021-05" db="EMBL/GenBank/DDBJ databases">
        <title>Kineosporia and Streptomyces sp. nov. two new marine actinobacteria isolated from Coral.</title>
        <authorList>
            <person name="Buangrab K."/>
            <person name="Sutthacheep M."/>
            <person name="Yeemin T."/>
            <person name="Harunari E."/>
            <person name="Igarashi Y."/>
            <person name="Kanchanasin P."/>
            <person name="Tanasupawat S."/>
            <person name="Phongsopitanun W."/>
        </authorList>
    </citation>
    <scope>NUCLEOTIDE SEQUENCE [LARGE SCALE GENOMIC DNA]</scope>
    <source>
        <strain evidence="1 2">J2-2</strain>
    </source>
</reference>
<evidence type="ECO:0000313" key="2">
    <source>
        <dbReference type="Proteomes" id="UP001197247"/>
    </source>
</evidence>
<name>A0ABS5TIG1_9ACTN</name>
<protein>
    <submittedName>
        <fullName evidence="1">Uncharacterized protein</fullName>
    </submittedName>
</protein>
<comment type="caution">
    <text evidence="1">The sequence shown here is derived from an EMBL/GenBank/DDBJ whole genome shotgun (WGS) entry which is preliminary data.</text>
</comment>
<dbReference type="EMBL" id="JAHBAY010000007">
    <property type="protein sequence ID" value="MBT0770881.1"/>
    <property type="molecule type" value="Genomic_DNA"/>
</dbReference>
<dbReference type="RefSeq" id="WP_214157172.1">
    <property type="nucleotide sequence ID" value="NZ_JAHBAY010000007.1"/>
</dbReference>
<gene>
    <name evidence="1" type="ORF">KIH74_18220</name>
</gene>
<sequence>MIRDHRANTVHKPSRTKQLVSGGNIDVIHDYGIVVRARNLYNPASHVLLIAGAYGYGTIAGVQICMEKADELYRFMQANGGEFECLISFSMTGSPPGLSQIEMIRPLRQRPRTVIEVPVDDLSAG</sequence>
<accession>A0ABS5TIG1</accession>
<organism evidence="1 2">
    <name type="scientific">Kineosporia corallincola</name>
    <dbReference type="NCBI Taxonomy" id="2835133"/>
    <lineage>
        <taxon>Bacteria</taxon>
        <taxon>Bacillati</taxon>
        <taxon>Actinomycetota</taxon>
        <taxon>Actinomycetes</taxon>
        <taxon>Kineosporiales</taxon>
        <taxon>Kineosporiaceae</taxon>
        <taxon>Kineosporia</taxon>
    </lineage>
</organism>
<proteinExistence type="predicted"/>